<dbReference type="InterPro" id="IPR003593">
    <property type="entry name" value="AAA+_ATPase"/>
</dbReference>
<dbReference type="SUPFAM" id="SSF52540">
    <property type="entry name" value="P-loop containing nucleoside triphosphate hydrolases"/>
    <property type="match status" value="1"/>
</dbReference>
<sequence>MDKIIVSNLSKFYDSTVFNPMSFAVEKGEMIAIVGASGAGKTTLIECMLGITKPTTGDVYIDGHLMPDINVLHKTGYMAQSDALYSELTAREHLKFFGSMYKKVTQSDILRVSKITALTNVLNKRVHTFSGGMKRRLSLAICLLHHPELIILDEPTTGLDPLLTNQIWNTFDSLRQQGTTIIITTHNMSEAMRADKLLLLFNHEMIAFGKAEELFEHYNVSSIEDIFIKEASHANYSNQ</sequence>
<dbReference type="Gene3D" id="3.40.50.300">
    <property type="entry name" value="P-loop containing nucleotide triphosphate hydrolases"/>
    <property type="match status" value="1"/>
</dbReference>
<dbReference type="PROSITE" id="PS50893">
    <property type="entry name" value="ABC_TRANSPORTER_2"/>
    <property type="match status" value="1"/>
</dbReference>
<reference evidence="4" key="2">
    <citation type="submission" date="2022-04" db="EMBL/GenBank/DDBJ databases">
        <title>Antimicrobial genetic elements in methicillin-resistant Macrococcus armenti.</title>
        <authorList>
            <person name="Keller J.E."/>
            <person name="Schwendener S."/>
            <person name="Pantucek R."/>
            <person name="Perreten V."/>
        </authorList>
    </citation>
    <scope>NUCLEOTIDE SEQUENCE</scope>
    <source>
        <strain evidence="4">CCM 2609</strain>
    </source>
</reference>
<evidence type="ECO:0000256" key="1">
    <source>
        <dbReference type="ARBA" id="ARBA00022741"/>
    </source>
</evidence>
<keyword evidence="2 4" id="KW-0067">ATP-binding</keyword>
<dbReference type="PROSITE" id="PS00211">
    <property type="entry name" value="ABC_TRANSPORTER_1"/>
    <property type="match status" value="1"/>
</dbReference>
<dbReference type="InterPro" id="IPR027417">
    <property type="entry name" value="P-loop_NTPase"/>
</dbReference>
<dbReference type="PANTHER" id="PTHR43038">
    <property type="entry name" value="ATP-BINDING CASSETTE, SUB-FAMILY H, MEMBER 1"/>
    <property type="match status" value="1"/>
</dbReference>
<gene>
    <name evidence="4" type="ORF">MRZ06_03635</name>
</gene>
<dbReference type="CDD" id="cd03230">
    <property type="entry name" value="ABC_DR_subfamily_A"/>
    <property type="match status" value="1"/>
</dbReference>
<protein>
    <submittedName>
        <fullName evidence="4">ABC transporter ATP-binding protein</fullName>
    </submittedName>
</protein>
<dbReference type="GO" id="GO:0005524">
    <property type="term" value="F:ATP binding"/>
    <property type="evidence" value="ECO:0007669"/>
    <property type="project" value="UniProtKB-KW"/>
</dbReference>
<evidence type="ECO:0000313" key="5">
    <source>
        <dbReference type="Proteomes" id="UP000830343"/>
    </source>
</evidence>
<organism evidence="4 5">
    <name type="scientific">Macrococcus armenti</name>
    <dbReference type="NCBI Taxonomy" id="2875764"/>
    <lineage>
        <taxon>Bacteria</taxon>
        <taxon>Bacillati</taxon>
        <taxon>Bacillota</taxon>
        <taxon>Bacilli</taxon>
        <taxon>Bacillales</taxon>
        <taxon>Staphylococcaceae</taxon>
        <taxon>Macrococcus</taxon>
    </lineage>
</organism>
<dbReference type="Pfam" id="PF00005">
    <property type="entry name" value="ABC_tran"/>
    <property type="match status" value="1"/>
</dbReference>
<reference evidence="4" key="1">
    <citation type="submission" date="2022-03" db="EMBL/GenBank/DDBJ databases">
        <authorList>
            <person name="Vrbovska V."/>
            <person name="Kovarovic V."/>
            <person name="Botka T."/>
            <person name="Pantucek R."/>
        </authorList>
    </citation>
    <scope>NUCLEOTIDE SEQUENCE</scope>
    <source>
        <strain evidence="4">CCM 2609</strain>
    </source>
</reference>
<accession>A0ABY3ZW92</accession>
<evidence type="ECO:0000259" key="3">
    <source>
        <dbReference type="PROSITE" id="PS50893"/>
    </source>
</evidence>
<dbReference type="PANTHER" id="PTHR43038:SF3">
    <property type="entry name" value="ABC TRANSPORTER G FAMILY MEMBER 20 ISOFORM X1"/>
    <property type="match status" value="1"/>
</dbReference>
<dbReference type="EMBL" id="CP094348">
    <property type="protein sequence ID" value="UOB21183.1"/>
    <property type="molecule type" value="Genomic_DNA"/>
</dbReference>
<dbReference type="Proteomes" id="UP000830343">
    <property type="component" value="Chromosome"/>
</dbReference>
<proteinExistence type="predicted"/>
<dbReference type="InterPro" id="IPR017871">
    <property type="entry name" value="ABC_transporter-like_CS"/>
</dbReference>
<keyword evidence="5" id="KW-1185">Reference proteome</keyword>
<evidence type="ECO:0000313" key="4">
    <source>
        <dbReference type="EMBL" id="UOB21183.1"/>
    </source>
</evidence>
<keyword evidence="1" id="KW-0547">Nucleotide-binding</keyword>
<dbReference type="SMART" id="SM00382">
    <property type="entry name" value="AAA"/>
    <property type="match status" value="1"/>
</dbReference>
<evidence type="ECO:0000256" key="2">
    <source>
        <dbReference type="ARBA" id="ARBA00022840"/>
    </source>
</evidence>
<dbReference type="RefSeq" id="WP_243366629.1">
    <property type="nucleotide sequence ID" value="NZ_CP094348.1"/>
</dbReference>
<feature type="domain" description="ABC transporter" evidence="3">
    <location>
        <begin position="1"/>
        <end position="227"/>
    </location>
</feature>
<dbReference type="InterPro" id="IPR003439">
    <property type="entry name" value="ABC_transporter-like_ATP-bd"/>
</dbReference>
<name>A0ABY3ZW92_9STAP</name>